<dbReference type="SUPFAM" id="SSF56053">
    <property type="entry name" value="Ribosomal protein L6"/>
    <property type="match status" value="2"/>
</dbReference>
<dbReference type="Gene3D" id="3.90.930.12">
    <property type="entry name" value="Ribosomal protein L6, alpha-beta domain"/>
    <property type="match status" value="2"/>
</dbReference>
<gene>
    <name evidence="6" type="primary">rplF</name>
    <name evidence="10" type="ORF">COT87_00180</name>
</gene>
<evidence type="ECO:0000256" key="3">
    <source>
        <dbReference type="ARBA" id="ARBA00022884"/>
    </source>
</evidence>
<keyword evidence="3 6" id="KW-0694">RNA-binding</keyword>
<dbReference type="InterPro" id="IPR020040">
    <property type="entry name" value="Ribosomal_uL6_a/b-dom"/>
</dbReference>
<keyword evidence="2 6" id="KW-0699">rRNA-binding</keyword>
<evidence type="ECO:0000256" key="4">
    <source>
        <dbReference type="ARBA" id="ARBA00022980"/>
    </source>
</evidence>
<proteinExistence type="inferred from homology"/>
<feature type="domain" description="Large ribosomal subunit protein uL6 alpha-beta" evidence="9">
    <location>
        <begin position="11"/>
        <end position="82"/>
    </location>
</feature>
<dbReference type="HAMAP" id="MF_01365_B">
    <property type="entry name" value="Ribosomal_uL6_B"/>
    <property type="match status" value="1"/>
</dbReference>
<keyword evidence="5 6" id="KW-0687">Ribonucleoprotein</keyword>
<dbReference type="Proteomes" id="UP000230796">
    <property type="component" value="Unassembled WGS sequence"/>
</dbReference>
<dbReference type="PRINTS" id="PR00059">
    <property type="entry name" value="RIBOSOMALL6"/>
</dbReference>
<dbReference type="EMBL" id="PFAF01000002">
    <property type="protein sequence ID" value="PIR99288.1"/>
    <property type="molecule type" value="Genomic_DNA"/>
</dbReference>
<evidence type="ECO:0000256" key="8">
    <source>
        <dbReference type="RuleBase" id="RU003870"/>
    </source>
</evidence>
<dbReference type="NCBIfam" id="TIGR03654">
    <property type="entry name" value="L6_bact"/>
    <property type="match status" value="1"/>
</dbReference>
<dbReference type="AlphaFoldDB" id="A0A2H0VJN4"/>
<evidence type="ECO:0000256" key="5">
    <source>
        <dbReference type="ARBA" id="ARBA00023274"/>
    </source>
</evidence>
<dbReference type="GO" id="GO:0019843">
    <property type="term" value="F:rRNA binding"/>
    <property type="evidence" value="ECO:0007669"/>
    <property type="project" value="UniProtKB-UniRule"/>
</dbReference>
<evidence type="ECO:0000256" key="6">
    <source>
        <dbReference type="HAMAP-Rule" id="MF_01365"/>
    </source>
</evidence>
<dbReference type="InterPro" id="IPR002358">
    <property type="entry name" value="Ribosomal_uL6_CS"/>
</dbReference>
<dbReference type="GO" id="GO:0022625">
    <property type="term" value="C:cytosolic large ribosomal subunit"/>
    <property type="evidence" value="ECO:0007669"/>
    <property type="project" value="UniProtKB-UniRule"/>
</dbReference>
<feature type="domain" description="Large ribosomal subunit protein uL6 alpha-beta" evidence="9">
    <location>
        <begin position="90"/>
        <end position="164"/>
    </location>
</feature>
<dbReference type="Pfam" id="PF00347">
    <property type="entry name" value="Ribosomal_L6"/>
    <property type="match status" value="2"/>
</dbReference>
<comment type="subunit">
    <text evidence="6">Part of the 50S ribosomal subunit.</text>
</comment>
<dbReference type="InterPro" id="IPR036789">
    <property type="entry name" value="Ribosomal_uL6-like_a/b-dom_sf"/>
</dbReference>
<comment type="function">
    <text evidence="6 8">This protein binds to the 23S rRNA, and is important in its secondary structure. It is located near the subunit interface in the base of the L7/L12 stalk, and near the tRNA binding site of the peptidyltransferase center.</text>
</comment>
<dbReference type="PIRSF" id="PIRSF002162">
    <property type="entry name" value="Ribosomal_L6"/>
    <property type="match status" value="1"/>
</dbReference>
<dbReference type="PANTHER" id="PTHR11655">
    <property type="entry name" value="60S/50S RIBOSOMAL PROTEIN L6/L9"/>
    <property type="match status" value="1"/>
</dbReference>
<evidence type="ECO:0000313" key="10">
    <source>
        <dbReference type="EMBL" id="PIR99288.1"/>
    </source>
</evidence>
<sequence length="182" mass="19587">MSKIGRLPITIPPTVNLTINGNLVNVKGSKGELSYTLTPKIKLELTGDQLVVSRTSEDKPVRALHGLTRALIANMVKGVSDGFSKNLELVGTGYRARLTGTKLILSLGYSHEIEFVPPKGIEIKVEGTNVIIVSGFDIQAVGQVSSVIRSYRKPEPYKGKGIRYAGEVVRRKAGKATKATTA</sequence>
<accession>A0A2H0VJN4</accession>
<comment type="caution">
    <text evidence="10">The sequence shown here is derived from an EMBL/GenBank/DDBJ whole genome shotgun (WGS) entry which is preliminary data.</text>
</comment>
<evidence type="ECO:0000256" key="1">
    <source>
        <dbReference type="ARBA" id="ARBA00009356"/>
    </source>
</evidence>
<evidence type="ECO:0000313" key="11">
    <source>
        <dbReference type="Proteomes" id="UP000230796"/>
    </source>
</evidence>
<name>A0A2H0VJN4_9BACT</name>
<keyword evidence="4 6" id="KW-0689">Ribosomal protein</keyword>
<evidence type="ECO:0000256" key="7">
    <source>
        <dbReference type="RuleBase" id="RU003869"/>
    </source>
</evidence>
<protein>
    <recommendedName>
        <fullName evidence="6">Large ribosomal subunit protein uL6</fullName>
    </recommendedName>
</protein>
<reference evidence="11" key="1">
    <citation type="submission" date="2017-09" db="EMBL/GenBank/DDBJ databases">
        <title>Depth-based differentiation of microbial function through sediment-hosted aquifers and enrichment of novel symbionts in the deep terrestrial subsurface.</title>
        <authorList>
            <person name="Probst A.J."/>
            <person name="Ladd B."/>
            <person name="Jarett J.K."/>
            <person name="Geller-Mcgrath D.E."/>
            <person name="Sieber C.M.K."/>
            <person name="Emerson J.B."/>
            <person name="Anantharaman K."/>
            <person name="Thomas B.C."/>
            <person name="Malmstrom R."/>
            <person name="Stieglmeier M."/>
            <person name="Klingl A."/>
            <person name="Woyke T."/>
            <person name="Ryan C.M."/>
            <person name="Banfield J.F."/>
        </authorList>
    </citation>
    <scope>NUCLEOTIDE SEQUENCE [LARGE SCALE GENOMIC DNA]</scope>
</reference>
<dbReference type="FunFam" id="3.90.930.12:FF:000002">
    <property type="entry name" value="50S ribosomal protein L6"/>
    <property type="match status" value="1"/>
</dbReference>
<dbReference type="InterPro" id="IPR000702">
    <property type="entry name" value="Ribosomal_uL6-like"/>
</dbReference>
<evidence type="ECO:0000259" key="9">
    <source>
        <dbReference type="Pfam" id="PF00347"/>
    </source>
</evidence>
<dbReference type="PROSITE" id="PS00525">
    <property type="entry name" value="RIBOSOMAL_L6_1"/>
    <property type="match status" value="1"/>
</dbReference>
<evidence type="ECO:0000256" key="2">
    <source>
        <dbReference type="ARBA" id="ARBA00022730"/>
    </source>
</evidence>
<dbReference type="GO" id="GO:0002181">
    <property type="term" value="P:cytoplasmic translation"/>
    <property type="evidence" value="ECO:0007669"/>
    <property type="project" value="TreeGrafter"/>
</dbReference>
<dbReference type="FunFam" id="3.90.930.12:FF:000001">
    <property type="entry name" value="50S ribosomal protein L6"/>
    <property type="match status" value="1"/>
</dbReference>
<organism evidence="10 11">
    <name type="scientific">Candidatus Collierbacteria bacterium CG10_big_fil_rev_8_21_14_0_10_44_9</name>
    <dbReference type="NCBI Taxonomy" id="1974535"/>
    <lineage>
        <taxon>Bacteria</taxon>
        <taxon>Candidatus Collieribacteriota</taxon>
    </lineage>
</organism>
<dbReference type="InterPro" id="IPR019906">
    <property type="entry name" value="Ribosomal_uL6_bac-type"/>
</dbReference>
<comment type="similarity">
    <text evidence="1 6 7">Belongs to the universal ribosomal protein uL6 family.</text>
</comment>
<dbReference type="PANTHER" id="PTHR11655:SF14">
    <property type="entry name" value="LARGE RIBOSOMAL SUBUNIT PROTEIN UL6M"/>
    <property type="match status" value="1"/>
</dbReference>
<dbReference type="GO" id="GO:0003735">
    <property type="term" value="F:structural constituent of ribosome"/>
    <property type="evidence" value="ECO:0007669"/>
    <property type="project" value="UniProtKB-UniRule"/>
</dbReference>